<dbReference type="AlphaFoldDB" id="A0A6C0KBP5"/>
<organism evidence="1">
    <name type="scientific">viral metagenome</name>
    <dbReference type="NCBI Taxonomy" id="1070528"/>
    <lineage>
        <taxon>unclassified sequences</taxon>
        <taxon>metagenomes</taxon>
        <taxon>organismal metagenomes</taxon>
    </lineage>
</organism>
<accession>A0A6C0KBP5</accession>
<name>A0A6C0KBP5_9ZZZZ</name>
<sequence>MSREANIAFNKHLILKRVEEIQKGIPKYDPREDLLRCIRKKYFNEPQFLSYTPEERDDHWNGVFADTRKAEVQRCENVKCVTNTKGVATDFRWLGNENVFVCNVCGVEQKRLVQIHRANLYGLDFMRPDELGGTWGASHNQMINVAGNDQQLTDLAIQANNALKAAKRQRDALKEGGGKKMTENEKAMERQKFLLDEVEDCLSRGKFIRPDDLRNGVVITFLDLIESTGHNTIGLPKKGLLAVITSYYALANGHLLSELHDKDLHRMFGCEKTHLLNARKLLNTHSDTVEKIRVILPRQEKNTVDIFIDAKRCDHPNDMNNILTYVKDMWNLPSDSVKLITISYYYMYKHPVEGLKKYGKNNRKPSVDSLTKLFKRDGKFILKAKDLQKKLKDFGKAYV</sequence>
<proteinExistence type="predicted"/>
<reference evidence="1" key="1">
    <citation type="journal article" date="2020" name="Nature">
        <title>Giant virus diversity and host interactions through global metagenomics.</title>
        <authorList>
            <person name="Schulz F."/>
            <person name="Roux S."/>
            <person name="Paez-Espino D."/>
            <person name="Jungbluth S."/>
            <person name="Walsh D.A."/>
            <person name="Denef V.J."/>
            <person name="McMahon K.D."/>
            <person name="Konstantinidis K.T."/>
            <person name="Eloe-Fadrosh E.A."/>
            <person name="Kyrpides N.C."/>
            <person name="Woyke T."/>
        </authorList>
    </citation>
    <scope>NUCLEOTIDE SEQUENCE</scope>
    <source>
        <strain evidence="1">GVMAG-S-1102113-126</strain>
    </source>
</reference>
<evidence type="ECO:0000313" key="1">
    <source>
        <dbReference type="EMBL" id="QHU14611.1"/>
    </source>
</evidence>
<protein>
    <submittedName>
        <fullName evidence="1">Uncharacterized protein</fullName>
    </submittedName>
</protein>
<dbReference type="EMBL" id="MN740844">
    <property type="protein sequence ID" value="QHU14611.1"/>
    <property type="molecule type" value="Genomic_DNA"/>
</dbReference>